<feature type="domain" description="Flagellar hook-associated protein 2 N-terminal" evidence="6">
    <location>
        <begin position="11"/>
        <end position="106"/>
    </location>
</feature>
<keyword evidence="9" id="KW-1185">Reference proteome</keyword>
<evidence type="ECO:0000313" key="9">
    <source>
        <dbReference type="Proteomes" id="UP001165395"/>
    </source>
</evidence>
<gene>
    <name evidence="8" type="primary">fliD</name>
    <name evidence="8" type="ORF">LIN78_01550</name>
</gene>
<dbReference type="Pfam" id="PF02465">
    <property type="entry name" value="FliD_N"/>
    <property type="match status" value="1"/>
</dbReference>
<evidence type="ECO:0000259" key="6">
    <source>
        <dbReference type="Pfam" id="PF02465"/>
    </source>
</evidence>
<dbReference type="PANTHER" id="PTHR30288">
    <property type="entry name" value="FLAGELLAR CAP/ASSEMBLY PROTEIN FLID"/>
    <property type="match status" value="1"/>
</dbReference>
<keyword evidence="8" id="KW-0969">Cilium</keyword>
<evidence type="ECO:0000256" key="1">
    <source>
        <dbReference type="ARBA" id="ARBA00009764"/>
    </source>
</evidence>
<dbReference type="InterPro" id="IPR040026">
    <property type="entry name" value="FliD"/>
</dbReference>
<evidence type="ECO:0000313" key="8">
    <source>
        <dbReference type="EMBL" id="MCB6182241.1"/>
    </source>
</evidence>
<evidence type="ECO:0000256" key="2">
    <source>
        <dbReference type="ARBA" id="ARBA00011255"/>
    </source>
</evidence>
<keyword evidence="8" id="KW-0282">Flagellum</keyword>
<keyword evidence="8" id="KW-0966">Cell projection</keyword>
<evidence type="ECO:0000256" key="3">
    <source>
        <dbReference type="ARBA" id="ARBA00023054"/>
    </source>
</evidence>
<comment type="subcellular location">
    <subcellularLocation>
        <location evidence="5">Secreted</location>
    </subcellularLocation>
    <subcellularLocation>
        <location evidence="5">Bacterial flagellum</location>
    </subcellularLocation>
</comment>
<dbReference type="InterPro" id="IPR003481">
    <property type="entry name" value="FliD_N"/>
</dbReference>
<dbReference type="PANTHER" id="PTHR30288:SF0">
    <property type="entry name" value="FLAGELLAR HOOK-ASSOCIATED PROTEIN 2"/>
    <property type="match status" value="1"/>
</dbReference>
<organism evidence="8 9">
    <name type="scientific">Leeia speluncae</name>
    <dbReference type="NCBI Taxonomy" id="2884804"/>
    <lineage>
        <taxon>Bacteria</taxon>
        <taxon>Pseudomonadati</taxon>
        <taxon>Pseudomonadota</taxon>
        <taxon>Betaproteobacteria</taxon>
        <taxon>Neisseriales</taxon>
        <taxon>Leeiaceae</taxon>
        <taxon>Leeia</taxon>
    </lineage>
</organism>
<dbReference type="InterPro" id="IPR010809">
    <property type="entry name" value="FliD_C"/>
</dbReference>
<proteinExistence type="inferred from homology"/>
<comment type="similarity">
    <text evidence="1 5">Belongs to the FliD family.</text>
</comment>
<dbReference type="Pfam" id="PF07195">
    <property type="entry name" value="FliD_C"/>
    <property type="match status" value="1"/>
</dbReference>
<keyword evidence="5" id="KW-0964">Secreted</keyword>
<comment type="function">
    <text evidence="5">Required for morphogenesis and for the elongation of the flagellar filament by facilitating polymerization of the flagellin monomers at the tip of growing filament. Forms a capping structure, which prevents flagellin subunits (transported through the central channel of the flagellum) from leaking out without polymerization at the distal end.</text>
</comment>
<dbReference type="Pfam" id="PF07196">
    <property type="entry name" value="Flagellin_IN"/>
    <property type="match status" value="1"/>
</dbReference>
<evidence type="ECO:0000256" key="5">
    <source>
        <dbReference type="RuleBase" id="RU362066"/>
    </source>
</evidence>
<comment type="subunit">
    <text evidence="2 5">Homopentamer.</text>
</comment>
<feature type="domain" description="Flagellar hook-associated protein 2 C-terminal" evidence="7">
    <location>
        <begin position="221"/>
        <end position="439"/>
    </location>
</feature>
<reference evidence="8" key="1">
    <citation type="submission" date="2021-10" db="EMBL/GenBank/DDBJ databases">
        <title>The complete genome sequence of Leeia sp. TBRC 13508.</title>
        <authorList>
            <person name="Charoenyingcharoen P."/>
            <person name="Yukphan P."/>
        </authorList>
    </citation>
    <scope>NUCLEOTIDE SEQUENCE</scope>
    <source>
        <strain evidence="8">TBRC 13508</strain>
    </source>
</reference>
<evidence type="ECO:0000259" key="7">
    <source>
        <dbReference type="Pfam" id="PF07195"/>
    </source>
</evidence>
<sequence length="454" mass="47186">MGVSSSTGLISGIDTATLISGLMAVEKVPLTTLQTKLSSYSTKISAFGTIKSNLSTIQTAAAALKDSSSLALSAVSSSDTAVATATTSGGASVGNYSLSVSKLAQANKIITNSSTVFSDTSTAISNTAGSLHLSSGDNSFDVNLSADSSLEEIKNAINSNNDNTSIVASIINDGTSYRLTLTAKDSGADSTIAVTNTSTSGGAGLDVFDTTKSAYSTVQEAQDASFKVDGISFTRSSNTFSDVIDGVTLTLKAADSTTPKTSSISVTTDMDSIKAKVNTLIDAYNAMKSNVDTLRAKDGRLEADNTSLEIEEQLKSLFASSTSASGSSYSYLSEIGISFQKDGTLSLDSTKFEEAVNSDPSSVQNLFSDADNGFAYKIYNASYDMTKTGGLLANKTKSLTTLQTTTQDRIDSMTTRLTKYQARLEAQFAAMETALSKLNTMSSYISGLSTTTSS</sequence>
<dbReference type="EMBL" id="JAJBZT010000001">
    <property type="protein sequence ID" value="MCB6182241.1"/>
    <property type="molecule type" value="Genomic_DNA"/>
</dbReference>
<dbReference type="Proteomes" id="UP001165395">
    <property type="component" value="Unassembled WGS sequence"/>
</dbReference>
<accession>A0ABS8D223</accession>
<dbReference type="RefSeq" id="WP_227177788.1">
    <property type="nucleotide sequence ID" value="NZ_JAJBZT010000001.1"/>
</dbReference>
<keyword evidence="3" id="KW-0175">Coiled coil</keyword>
<comment type="caution">
    <text evidence="8">The sequence shown here is derived from an EMBL/GenBank/DDBJ whole genome shotgun (WGS) entry which is preliminary data.</text>
</comment>
<keyword evidence="4 5" id="KW-0975">Bacterial flagellum</keyword>
<dbReference type="InterPro" id="IPR010810">
    <property type="entry name" value="Flagellin_hook_IN_motif"/>
</dbReference>
<evidence type="ECO:0000256" key="4">
    <source>
        <dbReference type="ARBA" id="ARBA00023143"/>
    </source>
</evidence>
<name>A0ABS8D223_9NEIS</name>
<protein>
    <recommendedName>
        <fullName evidence="5">Flagellar hook-associated protein 2</fullName>
        <shortName evidence="5">HAP2</shortName>
    </recommendedName>
    <alternativeName>
        <fullName evidence="5">Flagellar cap protein</fullName>
    </alternativeName>
</protein>